<comment type="caution">
    <text evidence="3">The sequence shown here is derived from an EMBL/GenBank/DDBJ whole genome shotgun (WGS) entry which is preliminary data.</text>
</comment>
<dbReference type="PANTHER" id="PTHR14969">
    <property type="entry name" value="SPHINGOSINE-1-PHOSPHATE PHOSPHOHYDROLASE"/>
    <property type="match status" value="1"/>
</dbReference>
<gene>
    <name evidence="3" type="ORF">AB840_11805</name>
</gene>
<evidence type="ECO:0000313" key="4">
    <source>
        <dbReference type="Proteomes" id="UP000036503"/>
    </source>
</evidence>
<dbReference type="RefSeq" id="WP_048515047.1">
    <property type="nucleotide sequence ID" value="NZ_FUXD01000050.1"/>
</dbReference>
<feature type="transmembrane region" description="Helical" evidence="1">
    <location>
        <begin position="129"/>
        <end position="149"/>
    </location>
</feature>
<dbReference type="Pfam" id="PF01569">
    <property type="entry name" value="PAP2"/>
    <property type="match status" value="1"/>
</dbReference>
<dbReference type="OrthoDB" id="9789113at2"/>
<dbReference type="SMART" id="SM00014">
    <property type="entry name" value="acidPPc"/>
    <property type="match status" value="1"/>
</dbReference>
<dbReference type="PANTHER" id="PTHR14969:SF13">
    <property type="entry name" value="AT30094P"/>
    <property type="match status" value="1"/>
</dbReference>
<dbReference type="AlphaFoldDB" id="A0A0J6WU94"/>
<dbReference type="Proteomes" id="UP000036503">
    <property type="component" value="Unassembled WGS sequence"/>
</dbReference>
<dbReference type="Gene3D" id="1.20.144.10">
    <property type="entry name" value="Phosphatidic acid phosphatase type 2/haloperoxidase"/>
    <property type="match status" value="1"/>
</dbReference>
<dbReference type="InterPro" id="IPR000326">
    <property type="entry name" value="PAP2/HPO"/>
</dbReference>
<dbReference type="SUPFAM" id="SSF48317">
    <property type="entry name" value="Acid phosphatase/Vanadium-dependent haloperoxidase"/>
    <property type="match status" value="1"/>
</dbReference>
<keyword evidence="1" id="KW-0812">Transmembrane</keyword>
<evidence type="ECO:0000313" key="3">
    <source>
        <dbReference type="EMBL" id="KMO85753.1"/>
    </source>
</evidence>
<keyword evidence="4" id="KW-1185">Reference proteome</keyword>
<dbReference type="InParanoid" id="A0A0J6WU94"/>
<organism evidence="3 4">
    <name type="scientific">Megasphaera cerevisiae DSM 20462</name>
    <dbReference type="NCBI Taxonomy" id="1122219"/>
    <lineage>
        <taxon>Bacteria</taxon>
        <taxon>Bacillati</taxon>
        <taxon>Bacillota</taxon>
        <taxon>Negativicutes</taxon>
        <taxon>Veillonellales</taxon>
        <taxon>Veillonellaceae</taxon>
        <taxon>Megasphaera</taxon>
    </lineage>
</organism>
<feature type="transmembrane region" description="Helical" evidence="1">
    <location>
        <begin position="39"/>
        <end position="55"/>
    </location>
</feature>
<evidence type="ECO:0000256" key="1">
    <source>
        <dbReference type="SAM" id="Phobius"/>
    </source>
</evidence>
<evidence type="ECO:0000259" key="2">
    <source>
        <dbReference type="SMART" id="SM00014"/>
    </source>
</evidence>
<proteinExistence type="predicted"/>
<feature type="transmembrane region" description="Helical" evidence="1">
    <location>
        <begin position="61"/>
        <end position="77"/>
    </location>
</feature>
<sequence>MDFLILVWDPDILFWIHQHIVNSTLTPGMILISNLANRGGIWIAIGIVLCFHKTYRNTGAAVLLSICMVILVGDGLLKHLVMRLRPCIEYPWVPMAIHTPSPHDYSFPSGHSFVSFASATVLWKRNKRWGMGAGVFAICVAFSRLYLFMHYPSDVVVGAFLGIGIGTGSIFLVDCIHKKRRNHFETANAVKNKSNICEK</sequence>
<dbReference type="EMBL" id="LEKT01000047">
    <property type="protein sequence ID" value="KMO85753.1"/>
    <property type="molecule type" value="Genomic_DNA"/>
</dbReference>
<dbReference type="STRING" id="39029.BSR42_11535"/>
<dbReference type="InterPro" id="IPR036938">
    <property type="entry name" value="PAP2/HPO_sf"/>
</dbReference>
<reference evidence="3 4" key="1">
    <citation type="submission" date="2015-06" db="EMBL/GenBank/DDBJ databases">
        <title>Draft genome sequence of beer spoilage bacterium Megasphaera cerevisiae type strain 20462.</title>
        <authorList>
            <person name="Kutumbaka K."/>
            <person name="Pasmowitz J."/>
            <person name="Mategko J."/>
            <person name="Reyes D."/>
            <person name="Friedrich A."/>
            <person name="Han S."/>
            <person name="Martens-Habbena W."/>
            <person name="Neal-McKinney J."/>
            <person name="Janagama H.K."/>
            <person name="Nadala C."/>
            <person name="Samadpour M."/>
        </authorList>
    </citation>
    <scope>NUCLEOTIDE SEQUENCE [LARGE SCALE GENOMIC DNA]</scope>
    <source>
        <strain evidence="3 4">DSM 20462</strain>
    </source>
</reference>
<accession>A0A0J6WU94</accession>
<keyword evidence="1" id="KW-0472">Membrane</keyword>
<protein>
    <recommendedName>
        <fullName evidence="2">Phosphatidic acid phosphatase type 2/haloperoxidase domain-containing protein</fullName>
    </recommendedName>
</protein>
<dbReference type="PATRIC" id="fig|1122219.3.peg.2321"/>
<feature type="domain" description="Phosphatidic acid phosphatase type 2/haloperoxidase" evidence="2">
    <location>
        <begin position="58"/>
        <end position="170"/>
    </location>
</feature>
<keyword evidence="1" id="KW-1133">Transmembrane helix</keyword>
<feature type="transmembrane region" description="Helical" evidence="1">
    <location>
        <begin position="155"/>
        <end position="173"/>
    </location>
</feature>
<dbReference type="FunCoup" id="A0A0J6WU94">
    <property type="interactions" value="176"/>
</dbReference>
<name>A0A0J6WU94_9FIRM</name>